<reference evidence="1 2" key="1">
    <citation type="submission" date="2020-12" db="EMBL/GenBank/DDBJ databases">
        <title>Whole genome sequences of gut porcine anaerobes.</title>
        <authorList>
            <person name="Kubasova T."/>
            <person name="Jahodarova E."/>
            <person name="Rychlik I."/>
        </authorList>
    </citation>
    <scope>NUCLEOTIDE SEQUENCE [LARGE SCALE GENOMIC DNA]</scope>
    <source>
        <strain evidence="1 2">An925</strain>
    </source>
</reference>
<dbReference type="RefSeq" id="WP_301638395.1">
    <property type="nucleotide sequence ID" value="NZ_JADYTN010000021.1"/>
</dbReference>
<name>A0ABS9CGV2_9BACT</name>
<dbReference type="EMBL" id="JADYTN010000021">
    <property type="protein sequence ID" value="MCF2564341.1"/>
    <property type="molecule type" value="Genomic_DNA"/>
</dbReference>
<comment type="caution">
    <text evidence="1">The sequence shown here is derived from an EMBL/GenBank/DDBJ whole genome shotgun (WGS) entry which is preliminary data.</text>
</comment>
<accession>A0ABS9CGV2</accession>
<dbReference type="Proteomes" id="UP001200470">
    <property type="component" value="Unassembled WGS sequence"/>
</dbReference>
<sequence>MNTEFQKLKGRLNQVDGDAKNEILNKMRENLMERNDKKGLYTLGYTHEGETIDIMTCGEQDLLKIDGDMVVYGK</sequence>
<organism evidence="1 2">
    <name type="scientific">Xylanibacter brevis</name>
    <dbReference type="NCBI Taxonomy" id="83231"/>
    <lineage>
        <taxon>Bacteria</taxon>
        <taxon>Pseudomonadati</taxon>
        <taxon>Bacteroidota</taxon>
        <taxon>Bacteroidia</taxon>
        <taxon>Bacteroidales</taxon>
        <taxon>Prevotellaceae</taxon>
        <taxon>Xylanibacter</taxon>
    </lineage>
</organism>
<gene>
    <name evidence="1" type="ORF">I6E12_09475</name>
</gene>
<evidence type="ECO:0000313" key="1">
    <source>
        <dbReference type="EMBL" id="MCF2564341.1"/>
    </source>
</evidence>
<evidence type="ECO:0000313" key="2">
    <source>
        <dbReference type="Proteomes" id="UP001200470"/>
    </source>
</evidence>
<protein>
    <submittedName>
        <fullName evidence="1">Uncharacterized protein</fullName>
    </submittedName>
</protein>
<proteinExistence type="predicted"/>
<keyword evidence="2" id="KW-1185">Reference proteome</keyword>